<feature type="non-terminal residue" evidence="1">
    <location>
        <position position="1"/>
    </location>
</feature>
<dbReference type="Proteomes" id="UP000681720">
    <property type="component" value="Unassembled WGS sequence"/>
</dbReference>
<name>A0A8S3BPT4_9BILA</name>
<dbReference type="Proteomes" id="UP000681967">
    <property type="component" value="Unassembled WGS sequence"/>
</dbReference>
<evidence type="ECO:0000313" key="2">
    <source>
        <dbReference type="EMBL" id="CAF4893071.1"/>
    </source>
</evidence>
<evidence type="ECO:0000313" key="1">
    <source>
        <dbReference type="EMBL" id="CAF4824792.1"/>
    </source>
</evidence>
<gene>
    <name evidence="1" type="ORF">BYL167_LOCUS49151</name>
    <name evidence="2" type="ORF">GIL414_LOCUS51438</name>
</gene>
<organism evidence="1 3">
    <name type="scientific">Rotaria magnacalcarata</name>
    <dbReference type="NCBI Taxonomy" id="392030"/>
    <lineage>
        <taxon>Eukaryota</taxon>
        <taxon>Metazoa</taxon>
        <taxon>Spiralia</taxon>
        <taxon>Gnathifera</taxon>
        <taxon>Rotifera</taxon>
        <taxon>Eurotatoria</taxon>
        <taxon>Bdelloidea</taxon>
        <taxon>Philodinida</taxon>
        <taxon>Philodinidae</taxon>
        <taxon>Rotaria</taxon>
    </lineage>
</organism>
<accession>A0A8S3BPT4</accession>
<dbReference type="AlphaFoldDB" id="A0A8S3BPT4"/>
<dbReference type="EMBL" id="CAJOBJ010173838">
    <property type="protein sequence ID" value="CAF4893071.1"/>
    <property type="molecule type" value="Genomic_DNA"/>
</dbReference>
<comment type="caution">
    <text evidence="1">The sequence shown here is derived from an EMBL/GenBank/DDBJ whole genome shotgun (WGS) entry which is preliminary data.</text>
</comment>
<dbReference type="EMBL" id="CAJOBH010145565">
    <property type="protein sequence ID" value="CAF4824792.1"/>
    <property type="molecule type" value="Genomic_DNA"/>
</dbReference>
<proteinExistence type="predicted"/>
<reference evidence="1" key="1">
    <citation type="submission" date="2021-02" db="EMBL/GenBank/DDBJ databases">
        <authorList>
            <person name="Nowell W R."/>
        </authorList>
    </citation>
    <scope>NUCLEOTIDE SEQUENCE</scope>
</reference>
<sequence>LMAELQELEEEFNKVSKESLNKEEGENLNTLVQHIQQLQEHTSKVYGAKFLLNERDTRLV</sequence>
<evidence type="ECO:0000313" key="3">
    <source>
        <dbReference type="Proteomes" id="UP000681967"/>
    </source>
</evidence>
<protein>
    <submittedName>
        <fullName evidence="1">Uncharacterized protein</fullName>
    </submittedName>
</protein>